<dbReference type="EMBL" id="FTNM01000002">
    <property type="protein sequence ID" value="SIQ86640.1"/>
    <property type="molecule type" value="Genomic_DNA"/>
</dbReference>
<reference evidence="3" key="1">
    <citation type="submission" date="2017-01" db="EMBL/GenBank/DDBJ databases">
        <authorList>
            <person name="Varghese N."/>
            <person name="Submissions S."/>
        </authorList>
    </citation>
    <scope>NUCLEOTIDE SEQUENCE [LARGE SCALE GENOMIC DNA]</scope>
    <source>
        <strain evidence="3">DM9</strain>
    </source>
</reference>
<name>A0A1N6W9G9_9BACT</name>
<evidence type="ECO:0000256" key="1">
    <source>
        <dbReference type="SAM" id="SignalP"/>
    </source>
</evidence>
<keyword evidence="1" id="KW-0732">Signal</keyword>
<dbReference type="STRING" id="1077936.SAMN05421545_1422"/>
<dbReference type="PROSITE" id="PS51257">
    <property type="entry name" value="PROKAR_LIPOPROTEIN"/>
    <property type="match status" value="1"/>
</dbReference>
<proteinExistence type="predicted"/>
<organism evidence="2 3">
    <name type="scientific">Pontibacter lucknowensis</name>
    <dbReference type="NCBI Taxonomy" id="1077936"/>
    <lineage>
        <taxon>Bacteria</taxon>
        <taxon>Pseudomonadati</taxon>
        <taxon>Bacteroidota</taxon>
        <taxon>Cytophagia</taxon>
        <taxon>Cytophagales</taxon>
        <taxon>Hymenobacteraceae</taxon>
        <taxon>Pontibacter</taxon>
    </lineage>
</organism>
<accession>A0A1N6W9G9</accession>
<protein>
    <submittedName>
        <fullName evidence="2">Uncharacterized protein</fullName>
    </submittedName>
</protein>
<feature type="signal peptide" evidence="1">
    <location>
        <begin position="1"/>
        <end position="20"/>
    </location>
</feature>
<feature type="chain" id="PRO_5009939169" evidence="1">
    <location>
        <begin position="21"/>
        <end position="112"/>
    </location>
</feature>
<keyword evidence="3" id="KW-1185">Reference proteome</keyword>
<sequence length="112" mass="12724">MKSILRYALLLAAFTISAFSCDKDEDLEVLEEVAAITWSGDYAVDGCRFHVQIGEKRFKPANEVDIDDSFKSYDPIPVEVKFVQLGQRDFQCGMLPTATKKEFIRILSIKKI</sequence>
<evidence type="ECO:0000313" key="2">
    <source>
        <dbReference type="EMBL" id="SIQ86640.1"/>
    </source>
</evidence>
<dbReference type="RefSeq" id="WP_007656512.1">
    <property type="nucleotide sequence ID" value="NZ_FTNM01000002.1"/>
</dbReference>
<dbReference type="OrthoDB" id="852937at2"/>
<dbReference type="AlphaFoldDB" id="A0A1N6W9G9"/>
<evidence type="ECO:0000313" key="3">
    <source>
        <dbReference type="Proteomes" id="UP000185924"/>
    </source>
</evidence>
<dbReference type="Proteomes" id="UP000185924">
    <property type="component" value="Unassembled WGS sequence"/>
</dbReference>
<gene>
    <name evidence="2" type="ORF">SAMN05421545_1422</name>
</gene>